<name>A0AAF0UWY7_SOLVR</name>
<organism evidence="2 3">
    <name type="scientific">Solanum verrucosum</name>
    <dbReference type="NCBI Taxonomy" id="315347"/>
    <lineage>
        <taxon>Eukaryota</taxon>
        <taxon>Viridiplantae</taxon>
        <taxon>Streptophyta</taxon>
        <taxon>Embryophyta</taxon>
        <taxon>Tracheophyta</taxon>
        <taxon>Spermatophyta</taxon>
        <taxon>Magnoliopsida</taxon>
        <taxon>eudicotyledons</taxon>
        <taxon>Gunneridae</taxon>
        <taxon>Pentapetalae</taxon>
        <taxon>asterids</taxon>
        <taxon>lamiids</taxon>
        <taxon>Solanales</taxon>
        <taxon>Solanaceae</taxon>
        <taxon>Solanoideae</taxon>
        <taxon>Solaneae</taxon>
        <taxon>Solanum</taxon>
    </lineage>
</organism>
<evidence type="ECO:0000256" key="1">
    <source>
        <dbReference type="SAM" id="MobiDB-lite"/>
    </source>
</evidence>
<reference evidence="2" key="1">
    <citation type="submission" date="2023-08" db="EMBL/GenBank/DDBJ databases">
        <title>A de novo genome assembly of Solanum verrucosum Schlechtendal, a Mexican diploid species geographically isolated from the other diploid A-genome species in potato relatives.</title>
        <authorList>
            <person name="Hosaka K."/>
        </authorList>
    </citation>
    <scope>NUCLEOTIDE SEQUENCE</scope>
    <source>
        <tissue evidence="2">Young leaves</tissue>
    </source>
</reference>
<proteinExistence type="predicted"/>
<feature type="region of interest" description="Disordered" evidence="1">
    <location>
        <begin position="48"/>
        <end position="68"/>
    </location>
</feature>
<sequence length="126" mass="14176">MREDTMAVCPDSRESESRVSVSAWTEDKWFIWIRHSVAVADAELGRKRTSARRRPPNCSGVRERSGAGGARHNCFAVECEREVTLACGEENEVGEGAVMVVKRFFGQIWWCSGLGCCFCGGWRRKE</sequence>
<evidence type="ECO:0000313" key="2">
    <source>
        <dbReference type="EMBL" id="WMV53595.1"/>
    </source>
</evidence>
<accession>A0AAF0UWY7</accession>
<evidence type="ECO:0000313" key="3">
    <source>
        <dbReference type="Proteomes" id="UP001234989"/>
    </source>
</evidence>
<dbReference type="AlphaFoldDB" id="A0AAF0UWY7"/>
<gene>
    <name evidence="2" type="ORF">MTR67_046980</name>
</gene>
<protein>
    <submittedName>
        <fullName evidence="2">Uncharacterized protein</fullName>
    </submittedName>
</protein>
<keyword evidence="3" id="KW-1185">Reference proteome</keyword>
<dbReference type="EMBL" id="CP133622">
    <property type="protein sequence ID" value="WMV53595.1"/>
    <property type="molecule type" value="Genomic_DNA"/>
</dbReference>
<dbReference type="Proteomes" id="UP001234989">
    <property type="component" value="Chromosome 11"/>
</dbReference>